<comment type="similarity">
    <text evidence="1">Belongs to the glycosyl hydrolase 16 family.</text>
</comment>
<dbReference type="GO" id="GO:0005975">
    <property type="term" value="P:carbohydrate metabolic process"/>
    <property type="evidence" value="ECO:0007669"/>
    <property type="project" value="InterPro"/>
</dbReference>
<dbReference type="Pfam" id="PF00722">
    <property type="entry name" value="Glyco_hydro_16"/>
    <property type="match status" value="1"/>
</dbReference>
<dbReference type="AlphaFoldDB" id="S9P186"/>
<dbReference type="Proteomes" id="UP000011682">
    <property type="component" value="Unassembled WGS sequence"/>
</dbReference>
<protein>
    <submittedName>
        <fullName evidence="3">Glucan endo-1,3-beta-glucosidase A1 ((1-&gt;3)-beta-glucanase A1)</fullName>
    </submittedName>
</protein>
<comment type="caution">
    <text evidence="3">The sequence shown here is derived from an EMBL/GenBank/DDBJ whole genome shotgun (WGS) entry which is preliminary data.</text>
</comment>
<dbReference type="InterPro" id="IPR013320">
    <property type="entry name" value="ConA-like_dom_sf"/>
</dbReference>
<evidence type="ECO:0000259" key="2">
    <source>
        <dbReference type="PROSITE" id="PS51762"/>
    </source>
</evidence>
<keyword evidence="4" id="KW-1185">Reference proteome</keyword>
<dbReference type="InterPro" id="IPR050546">
    <property type="entry name" value="Glycosyl_Hydrlase_16"/>
</dbReference>
<dbReference type="EMBL" id="ANAH02000065">
    <property type="protein sequence ID" value="EPX56896.1"/>
    <property type="molecule type" value="Genomic_DNA"/>
</dbReference>
<dbReference type="PANTHER" id="PTHR10963">
    <property type="entry name" value="GLYCOSYL HYDROLASE-RELATED"/>
    <property type="match status" value="1"/>
</dbReference>
<dbReference type="Gene3D" id="2.60.120.200">
    <property type="match status" value="1"/>
</dbReference>
<name>S9P186_CYSF2</name>
<reference evidence="3" key="1">
    <citation type="submission" date="2013-05" db="EMBL/GenBank/DDBJ databases">
        <title>Genome assembly of Cystobacter fuscus DSM 2262.</title>
        <authorList>
            <person name="Sharma G."/>
            <person name="Khatri I."/>
            <person name="Kaur C."/>
            <person name="Mayilraj S."/>
            <person name="Subramanian S."/>
        </authorList>
    </citation>
    <scope>NUCLEOTIDE SEQUENCE [LARGE SCALE GENOMIC DNA]</scope>
    <source>
        <strain evidence="3">DSM 2262</strain>
    </source>
</reference>
<evidence type="ECO:0000313" key="4">
    <source>
        <dbReference type="Proteomes" id="UP000011682"/>
    </source>
</evidence>
<dbReference type="PANTHER" id="PTHR10963:SF55">
    <property type="entry name" value="GLYCOSIDE HYDROLASE FAMILY 16 PROTEIN"/>
    <property type="match status" value="1"/>
</dbReference>
<sequence length="506" mass="55318">MGARVSQFLEPKKNIWSSNSFSSTSDNLHVSRFFRNRHASVLNHPAPGTTMSPKVFSSKFMAAYCLVALSGCGLDASETAPTARAEAVAQTQSELEYDPGSGWSLAWSDEFEGTSLNTGNWTTLNSDFDPVTNNCNFGTGELEYPRTQNVSVSGGKLILKAERTAATTVSDTRCGAHQRTLFSGRLHSKGKVERRYGKLVASIKVPSGYGMWPAFWTLGSNVQSVGWPSSGEIDILEWHSNEPTWMKSANHWYNGGQADWGTGQSGGYNLADSFHTYEVEWTASTMVFRLDGRYAGTTFYHNETEFQQNHYIILNLAMGGNWYGFPAAGSIALTQGQPKTMEVEWVRWYQQGSTPPPPTGSGVSNASFESGMADWSTWTPNGTAGAAFSETYNGGHSGSYHLTHWSNSPFETWTYQVKTGLANGNYKVRAWVRKGGNFAIARLQGKTSGSAAPVYTTLGTYGAWSLVETPTINVTSGYLEFGFHTQATTADGANFIHMDDVELVKL</sequence>
<evidence type="ECO:0000256" key="1">
    <source>
        <dbReference type="ARBA" id="ARBA00006865"/>
    </source>
</evidence>
<proteinExistence type="inferred from homology"/>
<dbReference type="SUPFAM" id="SSF49899">
    <property type="entry name" value="Concanavalin A-like lectins/glucanases"/>
    <property type="match status" value="1"/>
</dbReference>
<feature type="domain" description="GH16" evidence="2">
    <location>
        <begin position="90"/>
        <end position="354"/>
    </location>
</feature>
<gene>
    <name evidence="3" type="ORF">D187_007332</name>
</gene>
<dbReference type="PROSITE" id="PS51762">
    <property type="entry name" value="GH16_2"/>
    <property type="match status" value="1"/>
</dbReference>
<dbReference type="InterPro" id="IPR000757">
    <property type="entry name" value="Beta-glucanase-like"/>
</dbReference>
<dbReference type="Gene3D" id="2.60.120.260">
    <property type="entry name" value="Galactose-binding domain-like"/>
    <property type="match status" value="1"/>
</dbReference>
<dbReference type="eggNOG" id="COG2273">
    <property type="taxonomic scope" value="Bacteria"/>
</dbReference>
<dbReference type="CDD" id="cd08023">
    <property type="entry name" value="GH16_laminarinase_like"/>
    <property type="match status" value="1"/>
</dbReference>
<accession>S9P186</accession>
<evidence type="ECO:0000313" key="3">
    <source>
        <dbReference type="EMBL" id="EPX56896.1"/>
    </source>
</evidence>
<organism evidence="3 4">
    <name type="scientific">Cystobacter fuscus (strain ATCC 25194 / DSM 2262 / NBRC 100088 / M29)</name>
    <dbReference type="NCBI Taxonomy" id="1242864"/>
    <lineage>
        <taxon>Bacteria</taxon>
        <taxon>Pseudomonadati</taxon>
        <taxon>Myxococcota</taxon>
        <taxon>Myxococcia</taxon>
        <taxon>Myxococcales</taxon>
        <taxon>Cystobacterineae</taxon>
        <taxon>Archangiaceae</taxon>
        <taxon>Cystobacter</taxon>
    </lineage>
</organism>
<dbReference type="GO" id="GO:0004553">
    <property type="term" value="F:hydrolase activity, hydrolyzing O-glycosyl compounds"/>
    <property type="evidence" value="ECO:0007669"/>
    <property type="project" value="InterPro"/>
</dbReference>